<feature type="compositionally biased region" description="Basic and acidic residues" evidence="1">
    <location>
        <begin position="74"/>
        <end position="93"/>
    </location>
</feature>
<organism evidence="2 3">
    <name type="scientific">Nocardia abscessus</name>
    <dbReference type="NCBI Taxonomy" id="120957"/>
    <lineage>
        <taxon>Bacteria</taxon>
        <taxon>Bacillati</taxon>
        <taxon>Actinomycetota</taxon>
        <taxon>Actinomycetes</taxon>
        <taxon>Mycobacteriales</taxon>
        <taxon>Nocardiaceae</taxon>
        <taxon>Nocardia</taxon>
    </lineage>
</organism>
<feature type="compositionally biased region" description="Polar residues" evidence="1">
    <location>
        <begin position="257"/>
        <end position="266"/>
    </location>
</feature>
<comment type="caution">
    <text evidence="2">The sequence shown here is derived from an EMBL/GenBank/DDBJ whole genome shotgun (WGS) entry which is preliminary data.</text>
</comment>
<dbReference type="Proteomes" id="UP000807309">
    <property type="component" value="Unassembled WGS sequence"/>
</dbReference>
<feature type="region of interest" description="Disordered" evidence="1">
    <location>
        <begin position="257"/>
        <end position="292"/>
    </location>
</feature>
<gene>
    <name evidence="2" type="ORF">IU470_09725</name>
</gene>
<dbReference type="EMBL" id="JADLRE010000006">
    <property type="protein sequence ID" value="MBF6225385.1"/>
    <property type="molecule type" value="Genomic_DNA"/>
</dbReference>
<evidence type="ECO:0000256" key="1">
    <source>
        <dbReference type="SAM" id="MobiDB-lite"/>
    </source>
</evidence>
<feature type="region of interest" description="Disordered" evidence="1">
    <location>
        <begin position="313"/>
        <end position="350"/>
    </location>
</feature>
<feature type="compositionally biased region" description="Polar residues" evidence="1">
    <location>
        <begin position="185"/>
        <end position="202"/>
    </location>
</feature>
<accession>A0ABS0C4T3</accession>
<proteinExistence type="predicted"/>
<sequence>MEHGQQAGESIGAMLSGIASALREVSEKLDAVAARIDGAQAIQAVGSEPTVEGRLAKLEAWAFRAGQDISGLDTRVERLESGDGPAPEDRQPPAERPAVPLPRAAGRSSAHRQERVGAEPAAGKSDSREPAGARNGARPQSTSREPVHAAPESNSAAQNGFTPPREPALEPKATAGQGFTAPRDSASTFTSPPSREPVQTFTPPTPREPRSPFTSPPSRDPSTGQHETFGAAREPAPASYSPSENAAYESIVASATSANHSGSVNGTAPDAPGTGLTGAHRASEEDRTPVENTHVDKLQAMLDELKRTAAAPLGRSDLFESPGDPASNGYQSEAQRRPADYRLSSPPPVS</sequence>
<evidence type="ECO:0000313" key="3">
    <source>
        <dbReference type="Proteomes" id="UP000807309"/>
    </source>
</evidence>
<feature type="region of interest" description="Disordered" evidence="1">
    <location>
        <begin position="66"/>
        <end position="245"/>
    </location>
</feature>
<evidence type="ECO:0000313" key="2">
    <source>
        <dbReference type="EMBL" id="MBF6225385.1"/>
    </source>
</evidence>
<keyword evidence="3" id="KW-1185">Reference proteome</keyword>
<protein>
    <submittedName>
        <fullName evidence="2">Uncharacterized protein</fullName>
    </submittedName>
</protein>
<feature type="compositionally biased region" description="Basic and acidic residues" evidence="1">
    <location>
        <begin position="281"/>
        <end position="292"/>
    </location>
</feature>
<dbReference type="RefSeq" id="WP_195032661.1">
    <property type="nucleotide sequence ID" value="NZ_JADLRE010000006.1"/>
</dbReference>
<reference evidence="2 3" key="1">
    <citation type="submission" date="2020-10" db="EMBL/GenBank/DDBJ databases">
        <title>Identification of Nocardia species via Next-generation sequencing and recognition of intraspecies genetic diversity.</title>
        <authorList>
            <person name="Li P."/>
            <person name="Li P."/>
            <person name="Lu B."/>
        </authorList>
    </citation>
    <scope>NUCLEOTIDE SEQUENCE [LARGE SCALE GENOMIC DNA]</scope>
    <source>
        <strain evidence="2 3">N-11</strain>
    </source>
</reference>
<feature type="compositionally biased region" description="Polar residues" evidence="1">
    <location>
        <begin position="152"/>
        <end position="161"/>
    </location>
</feature>
<name>A0ABS0C4T3_9NOCA</name>